<evidence type="ECO:0000313" key="3">
    <source>
        <dbReference type="Proteomes" id="UP000444721"/>
    </source>
</evidence>
<feature type="region of interest" description="Disordered" evidence="1">
    <location>
        <begin position="1"/>
        <end position="23"/>
    </location>
</feature>
<evidence type="ECO:0000256" key="1">
    <source>
        <dbReference type="SAM" id="MobiDB-lite"/>
    </source>
</evidence>
<dbReference type="VEuPathDB" id="AmoebaDB:FDP41_006628"/>
<reference evidence="2 3" key="1">
    <citation type="journal article" date="2019" name="Sci. Rep.">
        <title>Nanopore sequencing improves the draft genome of the human pathogenic amoeba Naegleria fowleri.</title>
        <authorList>
            <person name="Liechti N."/>
            <person name="Schurch N."/>
            <person name="Bruggmann R."/>
            <person name="Wittwer M."/>
        </authorList>
    </citation>
    <scope>NUCLEOTIDE SEQUENCE [LARGE SCALE GENOMIC DNA]</scope>
    <source>
        <strain evidence="2 3">ATCC 30894</strain>
    </source>
</reference>
<dbReference type="EMBL" id="VFQX01000052">
    <property type="protein sequence ID" value="KAF0974596.1"/>
    <property type="molecule type" value="Genomic_DNA"/>
</dbReference>
<gene>
    <name evidence="2" type="ORF">FDP41_006628</name>
</gene>
<comment type="caution">
    <text evidence="2">The sequence shown here is derived from an EMBL/GenBank/DDBJ whole genome shotgun (WGS) entry which is preliminary data.</text>
</comment>
<dbReference type="VEuPathDB" id="AmoebaDB:NfTy_088560"/>
<dbReference type="VEuPathDB" id="AmoebaDB:NF0058010"/>
<dbReference type="InterPro" id="IPR036691">
    <property type="entry name" value="Endo/exonu/phosph_ase_sf"/>
</dbReference>
<organism evidence="2 3">
    <name type="scientific">Naegleria fowleri</name>
    <name type="common">Brain eating amoeba</name>
    <dbReference type="NCBI Taxonomy" id="5763"/>
    <lineage>
        <taxon>Eukaryota</taxon>
        <taxon>Discoba</taxon>
        <taxon>Heterolobosea</taxon>
        <taxon>Tetramitia</taxon>
        <taxon>Eutetramitia</taxon>
        <taxon>Vahlkampfiidae</taxon>
        <taxon>Naegleria</taxon>
    </lineage>
</organism>
<evidence type="ECO:0000313" key="2">
    <source>
        <dbReference type="EMBL" id="KAF0974596.1"/>
    </source>
</evidence>
<feature type="compositionally biased region" description="Polar residues" evidence="1">
    <location>
        <begin position="75"/>
        <end position="89"/>
    </location>
</feature>
<dbReference type="Gene3D" id="3.60.10.10">
    <property type="entry name" value="Endonuclease/exonuclease/phosphatase"/>
    <property type="match status" value="1"/>
</dbReference>
<dbReference type="GeneID" id="68113846"/>
<dbReference type="Proteomes" id="UP000444721">
    <property type="component" value="Unassembled WGS sequence"/>
</dbReference>
<name>A0A6A5BIH7_NAEFO</name>
<protein>
    <recommendedName>
        <fullName evidence="4">Endonuclease/exonuclease/phosphatase domain-containing protein</fullName>
    </recommendedName>
</protein>
<evidence type="ECO:0008006" key="4">
    <source>
        <dbReference type="Google" id="ProtNLM"/>
    </source>
</evidence>
<dbReference type="SUPFAM" id="SSF56219">
    <property type="entry name" value="DNase I-like"/>
    <property type="match status" value="1"/>
</dbReference>
<proteinExistence type="predicted"/>
<accession>A0A6A5BIH7</accession>
<dbReference type="AlphaFoldDB" id="A0A6A5BIH7"/>
<dbReference type="OrthoDB" id="276515at2759"/>
<feature type="region of interest" description="Disordered" evidence="1">
    <location>
        <begin position="70"/>
        <end position="96"/>
    </location>
</feature>
<dbReference type="RefSeq" id="XP_044559309.1">
    <property type="nucleotide sequence ID" value="XM_044710284.1"/>
</dbReference>
<sequence>MYSPSESTSTTLSCSHNAPIASSSNNTERFQINVCSFNIRYDSLLDFGNKSWRVRKALVSKFIQDLSHHHPNHQIVPNQGEEGNSSSSPHDQDREETKKPLLVYTLLGLQEVLENQLQDIKNYLASSSESSSNTTSTTSSASILPSQKQTFGGFSIFSTGREAKNGGEHCTVMVHLHHTDPMMNHPNSDPVATYPTTTTPNYSSGTFWLSETPEKPSRYWDAACYRIATWVKVPIPIKRNDQEEGKATGGSTTYHLLYINTHWDHFSSRACMHSAKLIKNFVKEQVLTNNNSDENLIGVVVSGDFNCTVEDKAFQELLQPLEIEGSERYGKFSLQFRNSYEYCKEHKLPVLGKETTFNNWSLNSSKVTRIDHILFAEIPCPPTQGCSTSTTTTSPHISFTPTKYECCQGTAELVMQGSNKKEIIVISDHYPILVNFTLEIETPRVITQ</sequence>
<keyword evidence="3" id="KW-1185">Reference proteome</keyword>